<dbReference type="AlphaFoldDB" id="A0A0V0WPT9"/>
<keyword evidence="1" id="KW-0812">Transmembrane</keyword>
<comment type="caution">
    <text evidence="2">The sequence shown here is derived from an EMBL/GenBank/DDBJ whole genome shotgun (WGS) entry which is preliminary data.</text>
</comment>
<evidence type="ECO:0000256" key="1">
    <source>
        <dbReference type="SAM" id="Phobius"/>
    </source>
</evidence>
<reference evidence="2 3" key="1">
    <citation type="submission" date="2015-01" db="EMBL/GenBank/DDBJ databases">
        <title>Evolution of Trichinella species and genotypes.</title>
        <authorList>
            <person name="Korhonen P.K."/>
            <person name="Edoardo P."/>
            <person name="Giuseppe L.R."/>
            <person name="Gasser R.B."/>
        </authorList>
    </citation>
    <scope>NUCLEOTIDE SEQUENCE [LARGE SCALE GENOMIC DNA]</scope>
    <source>
        <strain evidence="2">ISS141</strain>
    </source>
</reference>
<feature type="transmembrane region" description="Helical" evidence="1">
    <location>
        <begin position="12"/>
        <end position="31"/>
    </location>
</feature>
<proteinExistence type="predicted"/>
<protein>
    <submittedName>
        <fullName evidence="2">Uncharacterized protein</fullName>
    </submittedName>
</protein>
<keyword evidence="1" id="KW-0472">Membrane</keyword>
<name>A0A0V0WPT9_TRIPS</name>
<accession>A0A0V0WPT9</accession>
<gene>
    <name evidence="2" type="ORF">T4E_6542</name>
</gene>
<evidence type="ECO:0000313" key="2">
    <source>
        <dbReference type="EMBL" id="KRX77773.1"/>
    </source>
</evidence>
<evidence type="ECO:0000313" key="3">
    <source>
        <dbReference type="Proteomes" id="UP000054815"/>
    </source>
</evidence>
<sequence length="42" mass="4867">MAKNFFSELGLFLIFALAMLIHYEVVSFLKISREAYNQGKPE</sequence>
<keyword evidence="1" id="KW-1133">Transmembrane helix</keyword>
<dbReference type="Proteomes" id="UP000054815">
    <property type="component" value="Unassembled WGS sequence"/>
</dbReference>
<organism evidence="2 3">
    <name type="scientific">Trichinella pseudospiralis</name>
    <name type="common">Parasitic roundworm</name>
    <dbReference type="NCBI Taxonomy" id="6337"/>
    <lineage>
        <taxon>Eukaryota</taxon>
        <taxon>Metazoa</taxon>
        <taxon>Ecdysozoa</taxon>
        <taxon>Nematoda</taxon>
        <taxon>Enoplea</taxon>
        <taxon>Dorylaimia</taxon>
        <taxon>Trichinellida</taxon>
        <taxon>Trichinellidae</taxon>
        <taxon>Trichinella</taxon>
    </lineage>
</organism>
<dbReference type="EMBL" id="JYDU01000892">
    <property type="protein sequence ID" value="KRX77773.1"/>
    <property type="molecule type" value="Genomic_DNA"/>
</dbReference>